<dbReference type="AlphaFoldDB" id="A0A200PZS3"/>
<proteinExistence type="predicted"/>
<keyword evidence="1" id="KW-0472">Membrane</keyword>
<evidence type="ECO:0008006" key="4">
    <source>
        <dbReference type="Google" id="ProtNLM"/>
    </source>
</evidence>
<gene>
    <name evidence="2" type="ORF">BVC80_1431g29</name>
</gene>
<sequence length="72" mass="7693">MAMVVMEGCTVGLTIMTKTVMARGMSPYVFVVYSNALSSLILLVSFFIFHRSVPPPPPPPPPPSLSLSILAS</sequence>
<dbReference type="InParanoid" id="A0A200PZS3"/>
<evidence type="ECO:0000256" key="1">
    <source>
        <dbReference type="SAM" id="Phobius"/>
    </source>
</evidence>
<evidence type="ECO:0000313" key="3">
    <source>
        <dbReference type="Proteomes" id="UP000195402"/>
    </source>
</evidence>
<accession>A0A200PZS3</accession>
<keyword evidence="1" id="KW-1133">Transmembrane helix</keyword>
<keyword evidence="3" id="KW-1185">Reference proteome</keyword>
<name>A0A200PZS3_MACCD</name>
<comment type="caution">
    <text evidence="2">The sequence shown here is derived from an EMBL/GenBank/DDBJ whole genome shotgun (WGS) entry which is preliminary data.</text>
</comment>
<organism evidence="2 3">
    <name type="scientific">Macleaya cordata</name>
    <name type="common">Five-seeded plume-poppy</name>
    <name type="synonym">Bocconia cordata</name>
    <dbReference type="NCBI Taxonomy" id="56857"/>
    <lineage>
        <taxon>Eukaryota</taxon>
        <taxon>Viridiplantae</taxon>
        <taxon>Streptophyta</taxon>
        <taxon>Embryophyta</taxon>
        <taxon>Tracheophyta</taxon>
        <taxon>Spermatophyta</taxon>
        <taxon>Magnoliopsida</taxon>
        <taxon>Ranunculales</taxon>
        <taxon>Papaveraceae</taxon>
        <taxon>Papaveroideae</taxon>
        <taxon>Macleaya</taxon>
    </lineage>
</organism>
<dbReference type="OrthoDB" id="1733956at2759"/>
<dbReference type="EMBL" id="MVGT01003557">
    <property type="protein sequence ID" value="OVA03714.1"/>
    <property type="molecule type" value="Genomic_DNA"/>
</dbReference>
<reference evidence="2 3" key="1">
    <citation type="journal article" date="2017" name="Mol. Plant">
        <title>The Genome of Medicinal Plant Macleaya cordata Provides New Insights into Benzylisoquinoline Alkaloids Metabolism.</title>
        <authorList>
            <person name="Liu X."/>
            <person name="Liu Y."/>
            <person name="Huang P."/>
            <person name="Ma Y."/>
            <person name="Qing Z."/>
            <person name="Tang Q."/>
            <person name="Cao H."/>
            <person name="Cheng P."/>
            <person name="Zheng Y."/>
            <person name="Yuan Z."/>
            <person name="Zhou Y."/>
            <person name="Liu J."/>
            <person name="Tang Z."/>
            <person name="Zhuo Y."/>
            <person name="Zhang Y."/>
            <person name="Yu L."/>
            <person name="Huang J."/>
            <person name="Yang P."/>
            <person name="Peng Q."/>
            <person name="Zhang J."/>
            <person name="Jiang W."/>
            <person name="Zhang Z."/>
            <person name="Lin K."/>
            <person name="Ro D.K."/>
            <person name="Chen X."/>
            <person name="Xiong X."/>
            <person name="Shang Y."/>
            <person name="Huang S."/>
            <person name="Zeng J."/>
        </authorList>
    </citation>
    <scope>NUCLEOTIDE SEQUENCE [LARGE SCALE GENOMIC DNA]</scope>
    <source>
        <strain evidence="3">cv. BLH2017</strain>
        <tissue evidence="2">Root</tissue>
    </source>
</reference>
<evidence type="ECO:0000313" key="2">
    <source>
        <dbReference type="EMBL" id="OVA03714.1"/>
    </source>
</evidence>
<keyword evidence="1" id="KW-0812">Transmembrane</keyword>
<feature type="transmembrane region" description="Helical" evidence="1">
    <location>
        <begin position="28"/>
        <end position="49"/>
    </location>
</feature>
<protein>
    <recommendedName>
        <fullName evidence="4">WAT1-related protein</fullName>
    </recommendedName>
</protein>
<dbReference type="Proteomes" id="UP000195402">
    <property type="component" value="Unassembled WGS sequence"/>
</dbReference>